<dbReference type="OrthoDB" id="668969at2"/>
<comment type="caution">
    <text evidence="2">The sequence shown here is derived from an EMBL/GenBank/DDBJ whole genome shotgun (WGS) entry which is preliminary data.</text>
</comment>
<protein>
    <recommendedName>
        <fullName evidence="1">Putative restriction endonuclease domain-containing protein</fullName>
    </recommendedName>
</protein>
<dbReference type="InterPro" id="IPR012296">
    <property type="entry name" value="Nuclease_put_TT1808"/>
</dbReference>
<evidence type="ECO:0000313" key="2">
    <source>
        <dbReference type="EMBL" id="OZC04040.1"/>
    </source>
</evidence>
<dbReference type="InterPro" id="IPR008538">
    <property type="entry name" value="Uma2"/>
</dbReference>
<dbReference type="RefSeq" id="WP_094550074.1">
    <property type="nucleotide sequence ID" value="NZ_MQWB01000001.1"/>
</dbReference>
<organism evidence="2 3">
    <name type="scientific">Rubricoccus marinus</name>
    <dbReference type="NCBI Taxonomy" id="716817"/>
    <lineage>
        <taxon>Bacteria</taxon>
        <taxon>Pseudomonadati</taxon>
        <taxon>Rhodothermota</taxon>
        <taxon>Rhodothermia</taxon>
        <taxon>Rhodothermales</taxon>
        <taxon>Rubricoccaceae</taxon>
        <taxon>Rubricoccus</taxon>
    </lineage>
</organism>
<accession>A0A259U259</accession>
<dbReference type="Gene3D" id="3.90.1570.10">
    <property type="entry name" value="tt1808, chain A"/>
    <property type="match status" value="1"/>
</dbReference>
<evidence type="ECO:0000259" key="1">
    <source>
        <dbReference type="Pfam" id="PF05685"/>
    </source>
</evidence>
<dbReference type="Pfam" id="PF05685">
    <property type="entry name" value="Uma2"/>
    <property type="match status" value="1"/>
</dbReference>
<evidence type="ECO:0000313" key="3">
    <source>
        <dbReference type="Proteomes" id="UP000216446"/>
    </source>
</evidence>
<reference evidence="2 3" key="1">
    <citation type="submission" date="2016-11" db="EMBL/GenBank/DDBJ databases">
        <title>Study of marine rhodopsin-containing bacteria.</title>
        <authorList>
            <person name="Yoshizawa S."/>
            <person name="Kumagai Y."/>
            <person name="Kogure K."/>
        </authorList>
    </citation>
    <scope>NUCLEOTIDE SEQUENCE [LARGE SCALE GENOMIC DNA]</scope>
    <source>
        <strain evidence="2 3">SG-29</strain>
    </source>
</reference>
<dbReference type="PANTHER" id="PTHR36558:SF1">
    <property type="entry name" value="RESTRICTION ENDONUCLEASE DOMAIN-CONTAINING PROTEIN-RELATED"/>
    <property type="match status" value="1"/>
</dbReference>
<dbReference type="InParanoid" id="A0A259U259"/>
<feature type="domain" description="Putative restriction endonuclease" evidence="1">
    <location>
        <begin position="14"/>
        <end position="164"/>
    </location>
</feature>
<dbReference type="EMBL" id="MQWB01000001">
    <property type="protein sequence ID" value="OZC04040.1"/>
    <property type="molecule type" value="Genomic_DNA"/>
</dbReference>
<gene>
    <name evidence="2" type="ORF">BSZ36_14235</name>
</gene>
<proteinExistence type="predicted"/>
<dbReference type="SUPFAM" id="SSF52980">
    <property type="entry name" value="Restriction endonuclease-like"/>
    <property type="match status" value="1"/>
</dbReference>
<dbReference type="AlphaFoldDB" id="A0A259U259"/>
<dbReference type="CDD" id="cd06260">
    <property type="entry name" value="DUF820-like"/>
    <property type="match status" value="1"/>
</dbReference>
<name>A0A259U259_9BACT</name>
<dbReference type="Proteomes" id="UP000216446">
    <property type="component" value="Unassembled WGS sequence"/>
</dbReference>
<dbReference type="PANTHER" id="PTHR36558">
    <property type="entry name" value="GLR1098 PROTEIN"/>
    <property type="match status" value="1"/>
</dbReference>
<sequence>MALPATSLLPTTPEAYLDWEEAQLERHEFYRGEVFAMAGGSFRHSQLTANATGELRNALRGSGCQVLSSDMRVLVRANGLYTYPDLSAICGEPEFETDRETTLTNPVLIIEVLSDSTESYDRGAKFRLYREIPSLVEYVLISQKERAVDVFRRDARGWLVVEPDADSVEFVSVGATLSLDDLYEGVTVDAAEHPTPGEASGERG</sequence>
<keyword evidence="3" id="KW-1185">Reference proteome</keyword>
<dbReference type="InterPro" id="IPR011335">
    <property type="entry name" value="Restrct_endonuc-II-like"/>
</dbReference>